<proteinExistence type="predicted"/>
<evidence type="ECO:0000313" key="1">
    <source>
        <dbReference type="EMBL" id="MBX53201.1"/>
    </source>
</evidence>
<sequence length="42" mass="4776">MKPKCWCFMSFAVADVAERLSNPPMPAQELLRWTDAFACLSL</sequence>
<reference evidence="1" key="1">
    <citation type="submission" date="2018-02" db="EMBL/GenBank/DDBJ databases">
        <title>Rhizophora mucronata_Transcriptome.</title>
        <authorList>
            <person name="Meera S.P."/>
            <person name="Sreeshan A."/>
            <person name="Augustine A."/>
        </authorList>
    </citation>
    <scope>NUCLEOTIDE SEQUENCE</scope>
    <source>
        <tissue evidence="1">Leaf</tissue>
    </source>
</reference>
<organism evidence="1">
    <name type="scientific">Rhizophora mucronata</name>
    <name type="common">Asiatic mangrove</name>
    <dbReference type="NCBI Taxonomy" id="61149"/>
    <lineage>
        <taxon>Eukaryota</taxon>
        <taxon>Viridiplantae</taxon>
        <taxon>Streptophyta</taxon>
        <taxon>Embryophyta</taxon>
        <taxon>Tracheophyta</taxon>
        <taxon>Spermatophyta</taxon>
        <taxon>Magnoliopsida</taxon>
        <taxon>eudicotyledons</taxon>
        <taxon>Gunneridae</taxon>
        <taxon>Pentapetalae</taxon>
        <taxon>rosids</taxon>
        <taxon>fabids</taxon>
        <taxon>Malpighiales</taxon>
        <taxon>Rhizophoraceae</taxon>
        <taxon>Rhizophora</taxon>
    </lineage>
</organism>
<dbReference type="AlphaFoldDB" id="A0A2P2PEV5"/>
<dbReference type="EMBL" id="GGEC01072717">
    <property type="protein sequence ID" value="MBX53201.1"/>
    <property type="molecule type" value="Transcribed_RNA"/>
</dbReference>
<name>A0A2P2PEV5_RHIMU</name>
<accession>A0A2P2PEV5</accession>
<protein>
    <submittedName>
        <fullName evidence="1">Uncharacterized protein</fullName>
    </submittedName>
</protein>